<sequence length="713" mass="78594">MSSVAVQSEEQACEAFVAWLDRRVVAAGRGDGLDRLEVAPSGTFWLGRIACEDEVRKGAADERSERLDPCAIGVRLRPVDAPSWSITVTVRARAWVQDPKDGPDPERRWWRSGLVEEVVSVMTGAEGGSFGRKQLEDAFAAVGAPGLSAEVRVDVEDWHKETELVVQLVNTSPEKAPGLTDSHLYETQIQVSGLPTRPFQLETLPDSFRYDRNVPAYGVNVGIEALTPGVFRTSDTVGVQTYRPTYWHGTNAPPDLSFATLADDPLPQLAALVDALAVYDDAHWSPSVLGARQAAEGWTDKMRGEADRSAGEVFAELERLRVGLELLRTRPEILRAFKLMNKAIARSAEGRGYTVWRPFQVGFLLSAVRFLVEPDDEARYVDTVWFATGGGKTETYLGLLLTAAFFDRLTGKTMGVTAWSRFPLRLLSLQQTQRFADALAGAEMVRKEEGIGGTQFGLGFLVGRAGTPNRIVPKTEGDEITPDSPGMPDKYQVLLHCPFCRDENLQMRFDRQRWKLEHRCTSPTCPMKGQALPVYVVDQEVFRFLPTVVVGTLDKAASIGLQQAMRGLVGPPQKVCPVPWHGFTYAERSATPNGCLVPNCQGGNLLKPLPIDPKRFGPSLRLQDELHLLRDSLGAVDSHYESLLDHLQRELCGTRAKIVASSATLTGYDRQVDVLYQRQGRVFPQPGPRAGESFWTAPTTTPLRRFVAVAPAA</sequence>
<comment type="caution">
    <text evidence="1">The sequence shown here is derived from an EMBL/GenBank/DDBJ whole genome shotgun (WGS) entry which is preliminary data.</text>
</comment>
<dbReference type="EMBL" id="BLPG01000001">
    <property type="protein sequence ID" value="GFJ89977.1"/>
    <property type="molecule type" value="Genomic_DNA"/>
</dbReference>
<reference evidence="1 2" key="1">
    <citation type="submission" date="2020-03" db="EMBL/GenBank/DDBJ databases">
        <title>Whole genome shotgun sequence of Phytohabitans rumicis NBRC 108638.</title>
        <authorList>
            <person name="Komaki H."/>
            <person name="Tamura T."/>
        </authorList>
    </citation>
    <scope>NUCLEOTIDE SEQUENCE [LARGE SCALE GENOMIC DNA]</scope>
    <source>
        <strain evidence="1 2">NBRC 108638</strain>
    </source>
</reference>
<reference evidence="1 2" key="2">
    <citation type="submission" date="2020-03" db="EMBL/GenBank/DDBJ databases">
        <authorList>
            <person name="Ichikawa N."/>
            <person name="Kimura A."/>
            <person name="Kitahashi Y."/>
            <person name="Uohara A."/>
        </authorList>
    </citation>
    <scope>NUCLEOTIDE SEQUENCE [LARGE SCALE GENOMIC DNA]</scope>
    <source>
        <strain evidence="1 2">NBRC 108638</strain>
    </source>
</reference>
<name>A0A6V8L7J5_9ACTN</name>
<dbReference type="AlphaFoldDB" id="A0A6V8L7J5"/>
<accession>A0A6V8L7J5</accession>
<dbReference type="Proteomes" id="UP000482960">
    <property type="component" value="Unassembled WGS sequence"/>
</dbReference>
<evidence type="ECO:0008006" key="3">
    <source>
        <dbReference type="Google" id="ProtNLM"/>
    </source>
</evidence>
<gene>
    <name evidence="1" type="ORF">Prum_036190</name>
</gene>
<keyword evidence="2" id="KW-1185">Reference proteome</keyword>
<organism evidence="1 2">
    <name type="scientific">Phytohabitans rumicis</name>
    <dbReference type="NCBI Taxonomy" id="1076125"/>
    <lineage>
        <taxon>Bacteria</taxon>
        <taxon>Bacillati</taxon>
        <taxon>Actinomycetota</taxon>
        <taxon>Actinomycetes</taxon>
        <taxon>Micromonosporales</taxon>
        <taxon>Micromonosporaceae</taxon>
    </lineage>
</organism>
<evidence type="ECO:0000313" key="2">
    <source>
        <dbReference type="Proteomes" id="UP000482960"/>
    </source>
</evidence>
<proteinExistence type="predicted"/>
<evidence type="ECO:0000313" key="1">
    <source>
        <dbReference type="EMBL" id="GFJ89977.1"/>
    </source>
</evidence>
<protein>
    <recommendedName>
        <fullName evidence="3">Helicase</fullName>
    </recommendedName>
</protein>